<proteinExistence type="predicted"/>
<organism evidence="1 2">
    <name type="scientific">Erwinia aeris</name>
    <dbReference type="NCBI Taxonomy" id="3239803"/>
    <lineage>
        <taxon>Bacteria</taxon>
        <taxon>Pseudomonadati</taxon>
        <taxon>Pseudomonadota</taxon>
        <taxon>Gammaproteobacteria</taxon>
        <taxon>Enterobacterales</taxon>
        <taxon>Erwiniaceae</taxon>
        <taxon>Erwinia</taxon>
    </lineage>
</organism>
<sequence>MNTQQGSGVLLMAILLLLMSTALLNATRQQLDASLSLVADERLYLRQASLAASALEAGKREKWASTVVWRCLTARQQPDWRACFKVTTKGEALLRGDGGKDTIAFYQWVTHDEQNGRVHPQPHGWLDFCPLAQEEDCLPDRETAGL</sequence>
<dbReference type="Proteomes" id="UP001565243">
    <property type="component" value="Unassembled WGS sequence"/>
</dbReference>
<protein>
    <submittedName>
        <fullName evidence="1">DUF2509 family protein</fullName>
    </submittedName>
</protein>
<evidence type="ECO:0000313" key="1">
    <source>
        <dbReference type="EMBL" id="MEY8771581.1"/>
    </source>
</evidence>
<comment type="caution">
    <text evidence="1">The sequence shown here is derived from an EMBL/GenBank/DDBJ whole genome shotgun (WGS) entry which is preliminary data.</text>
</comment>
<reference evidence="1 2" key="1">
    <citation type="submission" date="2024-07" db="EMBL/GenBank/DDBJ databases">
        <authorList>
            <person name="Hebao G."/>
        </authorList>
    </citation>
    <scope>NUCLEOTIDE SEQUENCE [LARGE SCALE GENOMIC DNA]</scope>
    <source>
        <strain evidence="1 2">ACCC 02193</strain>
    </source>
</reference>
<gene>
    <name evidence="1" type="ORF">AB6T85_14370</name>
</gene>
<dbReference type="EMBL" id="JBGFFX010000008">
    <property type="protein sequence ID" value="MEY8771581.1"/>
    <property type="molecule type" value="Genomic_DNA"/>
</dbReference>
<accession>A0ABV4E9I1</accession>
<dbReference type="Pfam" id="PF10713">
    <property type="entry name" value="DUF2509"/>
    <property type="match status" value="1"/>
</dbReference>
<evidence type="ECO:0000313" key="2">
    <source>
        <dbReference type="Proteomes" id="UP001565243"/>
    </source>
</evidence>
<dbReference type="RefSeq" id="WP_369895937.1">
    <property type="nucleotide sequence ID" value="NZ_JBGFFX010000008.1"/>
</dbReference>
<keyword evidence="2" id="KW-1185">Reference proteome</keyword>
<name>A0ABV4E9I1_9GAMM</name>
<dbReference type="InterPro" id="IPR019652">
    <property type="entry name" value="DUF2509"/>
</dbReference>